<keyword evidence="3" id="KW-1185">Reference proteome</keyword>
<reference evidence="2" key="1">
    <citation type="submission" date="2020-07" db="EMBL/GenBank/DDBJ databases">
        <title>Multicomponent nature underlies the extraordinary mechanical properties of spider dragline silk.</title>
        <authorList>
            <person name="Kono N."/>
            <person name="Nakamura H."/>
            <person name="Mori M."/>
            <person name="Yoshida Y."/>
            <person name="Ohtoshi R."/>
            <person name="Malay A.D."/>
            <person name="Moran D.A.P."/>
            <person name="Tomita M."/>
            <person name="Numata K."/>
            <person name="Arakawa K."/>
        </authorList>
    </citation>
    <scope>NUCLEOTIDE SEQUENCE</scope>
</reference>
<sequence>MAPRKPSELTVLSRRKSRLLGQITQIKNCLENVDSPLNQAGLKHKLASLSEIKGKIDALRNESYSVLSDEELPNFESSLDKMEEDADNLESHLRALKQLELEPNTSCESMLIFVITQRLDDESRKQYEMELHSNNLPRWDKFLDFLIKRSQALENLQRNYSLKNKNEYSPKFKSLVVKSEKRTCPLCSLEPHPIFKCKQFHDMSVQDRNNKVKSLNLCFNCLGHHLIKNCVKLNKKCKFCNANHNSLLCNTRKCTLTSSKRNQQKFSLYTEFIRGHS</sequence>
<dbReference type="Proteomes" id="UP000887116">
    <property type="component" value="Unassembled WGS sequence"/>
</dbReference>
<evidence type="ECO:0000256" key="1">
    <source>
        <dbReference type="SAM" id="Coils"/>
    </source>
</evidence>
<evidence type="ECO:0000313" key="3">
    <source>
        <dbReference type="Proteomes" id="UP000887116"/>
    </source>
</evidence>
<dbReference type="AlphaFoldDB" id="A0A8X6LX32"/>
<keyword evidence="1" id="KW-0175">Coiled coil</keyword>
<name>A0A8X6LX32_TRICU</name>
<dbReference type="OrthoDB" id="7444419at2759"/>
<dbReference type="PANTHER" id="PTHR47331:SF1">
    <property type="entry name" value="GAG-LIKE PROTEIN"/>
    <property type="match status" value="1"/>
</dbReference>
<protein>
    <submittedName>
        <fullName evidence="2">Integrase catalytic domain-containing protein</fullName>
    </submittedName>
</protein>
<dbReference type="PANTHER" id="PTHR47331">
    <property type="entry name" value="PHD-TYPE DOMAIN-CONTAINING PROTEIN"/>
    <property type="match status" value="1"/>
</dbReference>
<dbReference type="EMBL" id="BMAO01008764">
    <property type="protein sequence ID" value="GFR26111.1"/>
    <property type="molecule type" value="Genomic_DNA"/>
</dbReference>
<accession>A0A8X6LX32</accession>
<evidence type="ECO:0000313" key="2">
    <source>
        <dbReference type="EMBL" id="GFR26111.1"/>
    </source>
</evidence>
<feature type="coiled-coil region" evidence="1">
    <location>
        <begin position="72"/>
        <end position="102"/>
    </location>
</feature>
<comment type="caution">
    <text evidence="2">The sequence shown here is derived from an EMBL/GenBank/DDBJ whole genome shotgun (WGS) entry which is preliminary data.</text>
</comment>
<gene>
    <name evidence="2" type="primary">AVEN_73952_1</name>
    <name evidence="2" type="ORF">TNCT_683481</name>
</gene>
<organism evidence="2 3">
    <name type="scientific">Trichonephila clavata</name>
    <name type="common">Joro spider</name>
    <name type="synonym">Nephila clavata</name>
    <dbReference type="NCBI Taxonomy" id="2740835"/>
    <lineage>
        <taxon>Eukaryota</taxon>
        <taxon>Metazoa</taxon>
        <taxon>Ecdysozoa</taxon>
        <taxon>Arthropoda</taxon>
        <taxon>Chelicerata</taxon>
        <taxon>Arachnida</taxon>
        <taxon>Araneae</taxon>
        <taxon>Araneomorphae</taxon>
        <taxon>Entelegynae</taxon>
        <taxon>Araneoidea</taxon>
        <taxon>Nephilidae</taxon>
        <taxon>Trichonephila</taxon>
    </lineage>
</organism>
<proteinExistence type="predicted"/>